<proteinExistence type="predicted"/>
<organism evidence="2 3">
    <name type="scientific">Clostridium gelidum</name>
    <dbReference type="NCBI Taxonomy" id="704125"/>
    <lineage>
        <taxon>Bacteria</taxon>
        <taxon>Bacillati</taxon>
        <taxon>Bacillota</taxon>
        <taxon>Clostridia</taxon>
        <taxon>Eubacteriales</taxon>
        <taxon>Clostridiaceae</taxon>
        <taxon>Clostridium</taxon>
    </lineage>
</organism>
<reference evidence="3" key="1">
    <citation type="submission" date="2021-07" db="EMBL/GenBank/DDBJ databases">
        <title>Complete genome sequencing of a Clostridium isolate.</title>
        <authorList>
            <person name="Ueki A."/>
            <person name="Tonouchi A."/>
        </authorList>
    </citation>
    <scope>NUCLEOTIDE SEQUENCE [LARGE SCALE GENOMIC DNA]</scope>
    <source>
        <strain evidence="3">C5S11</strain>
    </source>
</reference>
<sequence length="273" mass="30816">MKKGLDLIKDIDDCVLEDGKIAFWWLGQLGYVIKIGKTVVYLDAFLSENVDRNVQPLLKPQEVVNADIILGTHDHEDHIDRGVWHQLSISSPNAKFVVSKLLIKSLSRELNIPEDRFIGLDDGMSISEANLKISGIASAHEFLDQDLKTGIYPYLGYIIEGNGCVLYHSGDTCLYEGMYSKLKKWGSLDIMFIPINGRDAARYNRNCIGNMTYQEAVDLAGHLKPGLVVPGHYEMFSLNSEDPLLFKDYLEAKYPGVEYWIGNHGDRVLVRHK</sequence>
<dbReference type="PANTHER" id="PTHR43546:SF3">
    <property type="entry name" value="UPF0173 METAL-DEPENDENT HYDROLASE MJ1163"/>
    <property type="match status" value="1"/>
</dbReference>
<dbReference type="InterPro" id="IPR050114">
    <property type="entry name" value="UPF0173_UPF0282_UlaG_hydrolase"/>
</dbReference>
<evidence type="ECO:0000313" key="2">
    <source>
        <dbReference type="EMBL" id="BCZ45997.1"/>
    </source>
</evidence>
<dbReference type="EMBL" id="AP024849">
    <property type="protein sequence ID" value="BCZ45997.1"/>
    <property type="molecule type" value="Genomic_DNA"/>
</dbReference>
<dbReference type="RefSeq" id="WP_224037524.1">
    <property type="nucleotide sequence ID" value="NZ_AP024849.1"/>
</dbReference>
<dbReference type="Proteomes" id="UP000824633">
    <property type="component" value="Chromosome"/>
</dbReference>
<gene>
    <name evidence="2" type="ORF">psyc5s11_20640</name>
</gene>
<dbReference type="Gene3D" id="3.60.15.10">
    <property type="entry name" value="Ribonuclease Z/Hydroxyacylglutathione hydrolase-like"/>
    <property type="match status" value="1"/>
</dbReference>
<dbReference type="InterPro" id="IPR001279">
    <property type="entry name" value="Metallo-B-lactamas"/>
</dbReference>
<dbReference type="PANTHER" id="PTHR43546">
    <property type="entry name" value="UPF0173 METAL-DEPENDENT HYDROLASE MJ1163-RELATED"/>
    <property type="match status" value="1"/>
</dbReference>
<evidence type="ECO:0000259" key="1">
    <source>
        <dbReference type="Pfam" id="PF12706"/>
    </source>
</evidence>
<evidence type="ECO:0000313" key="3">
    <source>
        <dbReference type="Proteomes" id="UP000824633"/>
    </source>
</evidence>
<keyword evidence="3" id="KW-1185">Reference proteome</keyword>
<dbReference type="Pfam" id="PF12706">
    <property type="entry name" value="Lactamase_B_2"/>
    <property type="match status" value="1"/>
</dbReference>
<dbReference type="SUPFAM" id="SSF56281">
    <property type="entry name" value="Metallo-hydrolase/oxidoreductase"/>
    <property type="match status" value="1"/>
</dbReference>
<protein>
    <submittedName>
        <fullName evidence="2">MBL fold metallo-hydrolase</fullName>
    </submittedName>
</protein>
<name>A0ABM7TAL6_9CLOT</name>
<accession>A0ABM7TAL6</accession>
<dbReference type="InterPro" id="IPR036866">
    <property type="entry name" value="RibonucZ/Hydroxyglut_hydro"/>
</dbReference>
<feature type="domain" description="Metallo-beta-lactamase" evidence="1">
    <location>
        <begin position="40"/>
        <end position="233"/>
    </location>
</feature>